<reference evidence="2" key="1">
    <citation type="journal article" date="2014" name="Proc. Natl. Acad. Sci. U.S.A.">
        <title>Extensive sampling of basidiomycete genomes demonstrates inadequacy of the white-rot/brown-rot paradigm for wood decay fungi.</title>
        <authorList>
            <person name="Riley R."/>
            <person name="Salamov A.A."/>
            <person name="Brown D.W."/>
            <person name="Nagy L.G."/>
            <person name="Floudas D."/>
            <person name="Held B.W."/>
            <person name="Levasseur A."/>
            <person name="Lombard V."/>
            <person name="Morin E."/>
            <person name="Otillar R."/>
            <person name="Lindquist E.A."/>
            <person name="Sun H."/>
            <person name="LaButti K.M."/>
            <person name="Schmutz J."/>
            <person name="Jabbour D."/>
            <person name="Luo H."/>
            <person name="Baker S.E."/>
            <person name="Pisabarro A.G."/>
            <person name="Walton J.D."/>
            <person name="Blanchette R.A."/>
            <person name="Henrissat B."/>
            <person name="Martin F."/>
            <person name="Cullen D."/>
            <person name="Hibbett D.S."/>
            <person name="Grigoriev I.V."/>
        </authorList>
    </citation>
    <scope>NUCLEOTIDE SEQUENCE [LARGE SCALE GENOMIC DNA]</scope>
    <source>
        <strain evidence="2">CBS 339.88</strain>
    </source>
</reference>
<name>A0A067SVR4_GALM3</name>
<dbReference type="HOGENOM" id="CLU_2146053_0_0_1"/>
<gene>
    <name evidence="1" type="ORF">GALMADRAFT_253550</name>
</gene>
<evidence type="ECO:0000313" key="1">
    <source>
        <dbReference type="EMBL" id="KDR71799.1"/>
    </source>
</evidence>
<dbReference type="AlphaFoldDB" id="A0A067SVR4"/>
<dbReference type="Proteomes" id="UP000027222">
    <property type="component" value="Unassembled WGS sequence"/>
</dbReference>
<proteinExistence type="predicted"/>
<dbReference type="EMBL" id="KL142391">
    <property type="protein sequence ID" value="KDR71799.1"/>
    <property type="molecule type" value="Genomic_DNA"/>
</dbReference>
<organism evidence="1 2">
    <name type="scientific">Galerina marginata (strain CBS 339.88)</name>
    <dbReference type="NCBI Taxonomy" id="685588"/>
    <lineage>
        <taxon>Eukaryota</taxon>
        <taxon>Fungi</taxon>
        <taxon>Dikarya</taxon>
        <taxon>Basidiomycota</taxon>
        <taxon>Agaricomycotina</taxon>
        <taxon>Agaricomycetes</taxon>
        <taxon>Agaricomycetidae</taxon>
        <taxon>Agaricales</taxon>
        <taxon>Agaricineae</taxon>
        <taxon>Strophariaceae</taxon>
        <taxon>Galerina</taxon>
    </lineage>
</organism>
<evidence type="ECO:0000313" key="2">
    <source>
        <dbReference type="Proteomes" id="UP000027222"/>
    </source>
</evidence>
<keyword evidence="2" id="KW-1185">Reference proteome</keyword>
<protein>
    <submittedName>
        <fullName evidence="1">Uncharacterized protein</fullName>
    </submittedName>
</protein>
<accession>A0A067SVR4</accession>
<sequence length="112" mass="12973">MQPLSHSWLTLVDSGSSLANLETVLFLFRQVFMSRLFKRLVNFEATRDVATLGIKFMYTNQVCDGVGGILVLSKRTLARHVVRLIHKCFQPHLRKIWLMESEDIYEIKPGQH</sequence>